<evidence type="ECO:0000313" key="3">
    <source>
        <dbReference type="Proteomes" id="UP001165289"/>
    </source>
</evidence>
<dbReference type="GO" id="GO:0005634">
    <property type="term" value="C:nucleus"/>
    <property type="evidence" value="ECO:0007669"/>
    <property type="project" value="TreeGrafter"/>
</dbReference>
<dbReference type="EMBL" id="JAKMXF010000255">
    <property type="protein sequence ID" value="KAI6653783.1"/>
    <property type="molecule type" value="Genomic_DNA"/>
</dbReference>
<dbReference type="InterPro" id="IPR027417">
    <property type="entry name" value="P-loop_NTPase"/>
</dbReference>
<dbReference type="Gene3D" id="3.40.50.300">
    <property type="entry name" value="P-loop containing nucleotide triphosphate hydrolases"/>
    <property type="match status" value="1"/>
</dbReference>
<name>A0AAV7JYQ7_9METZ</name>
<dbReference type="InterPro" id="IPR036412">
    <property type="entry name" value="HAD-like_sf"/>
</dbReference>
<dbReference type="FunFam" id="3.40.50.1000:FF:000078">
    <property type="entry name" value="Bifunctional polynucleotide phosphatase/kinase"/>
    <property type="match status" value="1"/>
</dbReference>
<gene>
    <name evidence="2" type="ORF">LOD99_3287</name>
</gene>
<dbReference type="AlphaFoldDB" id="A0AAV7JYQ7"/>
<reference evidence="2 3" key="1">
    <citation type="journal article" date="2023" name="BMC Biol.">
        <title>The compact genome of the sponge Oopsacas minuta (Hexactinellida) is lacking key metazoan core genes.</title>
        <authorList>
            <person name="Santini S."/>
            <person name="Schenkelaars Q."/>
            <person name="Jourda C."/>
            <person name="Duchesne M."/>
            <person name="Belahbib H."/>
            <person name="Rocher C."/>
            <person name="Selva M."/>
            <person name="Riesgo A."/>
            <person name="Vervoort M."/>
            <person name="Leys S.P."/>
            <person name="Kodjabachian L."/>
            <person name="Le Bivic A."/>
            <person name="Borchiellini C."/>
            <person name="Claverie J.M."/>
            <person name="Renard E."/>
        </authorList>
    </citation>
    <scope>NUCLEOTIDE SEQUENCE [LARGE SCALE GENOMIC DNA]</scope>
    <source>
        <strain evidence="2">SPO-2</strain>
    </source>
</reference>
<dbReference type="SUPFAM" id="SSF56784">
    <property type="entry name" value="HAD-like"/>
    <property type="match status" value="1"/>
</dbReference>
<dbReference type="NCBIfam" id="TIGR01662">
    <property type="entry name" value="HAD-SF-IIIA"/>
    <property type="match status" value="1"/>
</dbReference>
<dbReference type="InterPro" id="IPR006549">
    <property type="entry name" value="HAD-SF_hydro_IIIA"/>
</dbReference>
<comment type="caution">
    <text evidence="2">The sequence shown here is derived from an EMBL/GenBank/DDBJ whole genome shotgun (WGS) entry which is preliminary data.</text>
</comment>
<dbReference type="GO" id="GO:0046404">
    <property type="term" value="F:ATP-dependent polydeoxyribonucleotide 5'-hydroxyl-kinase activity"/>
    <property type="evidence" value="ECO:0007669"/>
    <property type="project" value="TreeGrafter"/>
</dbReference>
<organism evidence="2 3">
    <name type="scientific">Oopsacas minuta</name>
    <dbReference type="NCBI Taxonomy" id="111878"/>
    <lineage>
        <taxon>Eukaryota</taxon>
        <taxon>Metazoa</taxon>
        <taxon>Porifera</taxon>
        <taxon>Hexactinellida</taxon>
        <taxon>Hexasterophora</taxon>
        <taxon>Lyssacinosida</taxon>
        <taxon>Leucopsacidae</taxon>
        <taxon>Oopsacas</taxon>
    </lineage>
</organism>
<keyword evidence="3" id="KW-1185">Reference proteome</keyword>
<dbReference type="Gene3D" id="3.40.50.1000">
    <property type="entry name" value="HAD superfamily/HAD-like"/>
    <property type="match status" value="1"/>
</dbReference>
<dbReference type="GO" id="GO:0006281">
    <property type="term" value="P:DNA repair"/>
    <property type="evidence" value="ECO:0007669"/>
    <property type="project" value="TreeGrafter"/>
</dbReference>
<protein>
    <submittedName>
        <fullName evidence="2">Bifunctional polynucleotide phosphatase/kinase-like</fullName>
    </submittedName>
</protein>
<dbReference type="PANTHER" id="PTHR12083">
    <property type="entry name" value="BIFUNCTIONAL POLYNUCLEOTIDE PHOSPHATASE/KINASE"/>
    <property type="match status" value="1"/>
</dbReference>
<dbReference type="NCBIfam" id="TIGR01664">
    <property type="entry name" value="DNA-3'-Pase"/>
    <property type="match status" value="1"/>
</dbReference>
<feature type="region of interest" description="Disordered" evidence="1">
    <location>
        <begin position="1"/>
        <end position="23"/>
    </location>
</feature>
<dbReference type="InterPro" id="IPR006551">
    <property type="entry name" value="Polynucleotide_phosphatase"/>
</dbReference>
<dbReference type="InterPro" id="IPR013954">
    <property type="entry name" value="PNK3P"/>
</dbReference>
<dbReference type="Pfam" id="PF08645">
    <property type="entry name" value="PNK3P"/>
    <property type="match status" value="1"/>
</dbReference>
<sequence length="420" mass="47676">MSKRGKTTQGGAATKSRKKVEGASGGDFKFDMQWREYGDALTKGVKPIVYLDGPDCMPSDKIAAFDIDHTIVKPKSGKKFSANKDDWVFLYEEVPKKLKSLFDEGIKLVFITNQGGIEKGRTDISELKHKFCRMIDEIGAPVQVYILTGYNHYRKPNSAIWNLIVEKFNGGIKVDLSKSFFCGDAAGRAKDWSPGKVKDFSCDDRKFGVNIGVNFYTPEEFFLSEKCTVFDWRTLDPTQLIANFNGKNIPNFAEHPTTTQEMVIMVGRPASGKSTFTKRYLVPEGYIRINRDTLLTPAKCQKEAQKAIDEGKSVSIDNTNPKVVDRAVYIEMAKTKKIPVRCFYFKTSPEIASHLNFFRQNQTQGEVRRIPLVAYRIYDKYFEAPTKQEGFDDVIEIDFYPNFDNSADEALFGQWTPENT</sequence>
<dbReference type="InterPro" id="IPR023214">
    <property type="entry name" value="HAD_sf"/>
</dbReference>
<dbReference type="GO" id="GO:0003690">
    <property type="term" value="F:double-stranded DNA binding"/>
    <property type="evidence" value="ECO:0007669"/>
    <property type="project" value="TreeGrafter"/>
</dbReference>
<evidence type="ECO:0000313" key="2">
    <source>
        <dbReference type="EMBL" id="KAI6653783.1"/>
    </source>
</evidence>
<dbReference type="FunFam" id="3.40.50.300:FF:000737">
    <property type="entry name" value="Bifunctional polynucleotide phosphatase/kinase"/>
    <property type="match status" value="1"/>
</dbReference>
<dbReference type="Proteomes" id="UP001165289">
    <property type="component" value="Unassembled WGS sequence"/>
</dbReference>
<proteinExistence type="predicted"/>
<accession>A0AAV7JYQ7</accession>
<dbReference type="Pfam" id="PF13671">
    <property type="entry name" value="AAA_33"/>
    <property type="match status" value="1"/>
</dbReference>
<dbReference type="PANTHER" id="PTHR12083:SF18">
    <property type="entry name" value="BIFUNCTIONAL POLYNUCLEOTIDE PHOSPHATASE_KINASE"/>
    <property type="match status" value="1"/>
</dbReference>
<dbReference type="SUPFAM" id="SSF52540">
    <property type="entry name" value="P-loop containing nucleoside triphosphate hydrolases"/>
    <property type="match status" value="1"/>
</dbReference>
<dbReference type="GO" id="GO:0046403">
    <property type="term" value="F:polynucleotide 3'-phosphatase activity"/>
    <property type="evidence" value="ECO:0007669"/>
    <property type="project" value="TreeGrafter"/>
</dbReference>
<evidence type="ECO:0000256" key="1">
    <source>
        <dbReference type="SAM" id="MobiDB-lite"/>
    </source>
</evidence>